<organism evidence="3">
    <name type="scientific">Streptomyces sp. NBC_00119</name>
    <dbReference type="NCBI Taxonomy" id="2975659"/>
    <lineage>
        <taxon>Bacteria</taxon>
        <taxon>Bacillati</taxon>
        <taxon>Actinomycetota</taxon>
        <taxon>Actinomycetes</taxon>
        <taxon>Kitasatosporales</taxon>
        <taxon>Streptomycetaceae</taxon>
        <taxon>Streptomyces</taxon>
    </lineage>
</organism>
<protein>
    <submittedName>
        <fullName evidence="3">Hotdog fold thioesterase</fullName>
    </submittedName>
</protein>
<dbReference type="SUPFAM" id="SSF54637">
    <property type="entry name" value="Thioesterase/thiol ester dehydrase-isomerase"/>
    <property type="match status" value="1"/>
</dbReference>
<dbReference type="InterPro" id="IPR029069">
    <property type="entry name" value="HotDog_dom_sf"/>
</dbReference>
<gene>
    <name evidence="3" type="ORF">OHU69_13770</name>
</gene>
<name>A0AAU1U4Y0_9ACTN</name>
<dbReference type="Pfam" id="PF03061">
    <property type="entry name" value="4HBT"/>
    <property type="match status" value="1"/>
</dbReference>
<dbReference type="CDD" id="cd03443">
    <property type="entry name" value="PaaI_thioesterase"/>
    <property type="match status" value="1"/>
</dbReference>
<dbReference type="PANTHER" id="PTHR42856">
    <property type="entry name" value="ACYL-COENZYME A THIOESTERASE PAAI"/>
    <property type="match status" value="1"/>
</dbReference>
<dbReference type="AlphaFoldDB" id="A0AAU1U4Y0"/>
<accession>A0AAU1U4Y0</accession>
<dbReference type="PANTHER" id="PTHR42856:SF1">
    <property type="entry name" value="ACYL-COENZYME A THIOESTERASE PAAI"/>
    <property type="match status" value="1"/>
</dbReference>
<dbReference type="Gene3D" id="3.10.129.10">
    <property type="entry name" value="Hotdog Thioesterase"/>
    <property type="match status" value="1"/>
</dbReference>
<feature type="domain" description="Thioesterase" evidence="2">
    <location>
        <begin position="51"/>
        <end position="121"/>
    </location>
</feature>
<keyword evidence="1" id="KW-0378">Hydrolase</keyword>
<proteinExistence type="predicted"/>
<reference evidence="3" key="1">
    <citation type="submission" date="2022-10" db="EMBL/GenBank/DDBJ databases">
        <title>The complete genomes of actinobacterial strains from the NBC collection.</title>
        <authorList>
            <person name="Joergensen T.S."/>
            <person name="Alvarez Arevalo M."/>
            <person name="Sterndorff E.B."/>
            <person name="Faurdal D."/>
            <person name="Vuksanovic O."/>
            <person name="Mourched A.-S."/>
            <person name="Charusanti P."/>
            <person name="Shaw S."/>
            <person name="Blin K."/>
            <person name="Weber T."/>
        </authorList>
    </citation>
    <scope>NUCLEOTIDE SEQUENCE</scope>
    <source>
        <strain evidence="3">NBC_00119</strain>
    </source>
</reference>
<dbReference type="NCBIfam" id="TIGR00369">
    <property type="entry name" value="unchar_dom_1"/>
    <property type="match status" value="1"/>
</dbReference>
<dbReference type="InterPro" id="IPR052723">
    <property type="entry name" value="Acyl-CoA_thioesterase_PaaI"/>
</dbReference>
<dbReference type="GO" id="GO:0016289">
    <property type="term" value="F:acyl-CoA hydrolase activity"/>
    <property type="evidence" value="ECO:0007669"/>
    <property type="project" value="UniProtKB-ARBA"/>
</dbReference>
<dbReference type="EMBL" id="CP108195">
    <property type="protein sequence ID" value="WTS12007.1"/>
    <property type="molecule type" value="Genomic_DNA"/>
</dbReference>
<evidence type="ECO:0000256" key="1">
    <source>
        <dbReference type="ARBA" id="ARBA00022801"/>
    </source>
</evidence>
<dbReference type="InterPro" id="IPR006683">
    <property type="entry name" value="Thioestr_dom"/>
</dbReference>
<evidence type="ECO:0000259" key="2">
    <source>
        <dbReference type="Pfam" id="PF03061"/>
    </source>
</evidence>
<evidence type="ECO:0000313" key="3">
    <source>
        <dbReference type="EMBL" id="WTS12007.1"/>
    </source>
</evidence>
<dbReference type="InterPro" id="IPR003736">
    <property type="entry name" value="PAAI_dom"/>
</dbReference>
<sequence length="142" mass="15210">MTEELPVAQSVRTMLEGDHTCELLGIQVEFAKDGQSRATMRVRPDMVNGHAIVHGGLVFSLADTTFACAVNSYGPPVVTASADVTYLRPGSLGDVLVAEAVTRARRGRSLVCDVTVRRGEEIIAEFRGRGAQLKDDRGRPGG</sequence>